<dbReference type="EMBL" id="CP090896">
    <property type="protein sequence ID" value="ULT83946.1"/>
    <property type="molecule type" value="Genomic_DNA"/>
</dbReference>
<dbReference type="InterPro" id="IPR040232">
    <property type="entry name" value="Kreg-1"/>
</dbReference>
<evidence type="ECO:0000313" key="2">
    <source>
        <dbReference type="EMBL" id="ULT83946.1"/>
    </source>
</evidence>
<organism evidence="2 3">
    <name type="scientific">Caenorhabditis briggsae</name>
    <dbReference type="NCBI Taxonomy" id="6238"/>
    <lineage>
        <taxon>Eukaryota</taxon>
        <taxon>Metazoa</taxon>
        <taxon>Ecdysozoa</taxon>
        <taxon>Nematoda</taxon>
        <taxon>Chromadorea</taxon>
        <taxon>Rhabditida</taxon>
        <taxon>Rhabditina</taxon>
        <taxon>Rhabditomorpha</taxon>
        <taxon>Rhabditoidea</taxon>
        <taxon>Rhabditidae</taxon>
        <taxon>Peloderinae</taxon>
        <taxon>Caenorhabditis</taxon>
    </lineage>
</organism>
<accession>A0AAE8ZVN6</accession>
<dbReference type="GO" id="GO:0097501">
    <property type="term" value="P:stress response to metal ion"/>
    <property type="evidence" value="ECO:0007669"/>
    <property type="project" value="InterPro"/>
</dbReference>
<sequence>MSYYGNGGYSPYGQPGYGAPPPVSGAPGYIPPTVHGQTDGYHHDHHHHHGFLHEMGHALTGHHHYHHHGHHFEHHHHHHGHH</sequence>
<gene>
    <name evidence="2" type="ORF">L3Y34_012916</name>
</gene>
<dbReference type="PANTHER" id="PTHR31117:SF2">
    <property type="entry name" value="PROTEIN KREG-1-RELATED"/>
    <property type="match status" value="1"/>
</dbReference>
<evidence type="ECO:0000256" key="1">
    <source>
        <dbReference type="SAM" id="MobiDB-lite"/>
    </source>
</evidence>
<dbReference type="PANTHER" id="PTHR31117">
    <property type="entry name" value="PROTEIN KREG-1"/>
    <property type="match status" value="1"/>
</dbReference>
<dbReference type="KEGG" id="cbr:CBG_15412"/>
<dbReference type="AlphaFoldDB" id="A0AAE8ZVN6"/>
<feature type="region of interest" description="Disordered" evidence="1">
    <location>
        <begin position="1"/>
        <end position="82"/>
    </location>
</feature>
<protein>
    <submittedName>
        <fullName evidence="2">Uncharacterized protein</fullName>
    </submittedName>
</protein>
<dbReference type="OMA" id="HTHYVVE"/>
<reference evidence="2 3" key="1">
    <citation type="submission" date="2022-05" db="EMBL/GenBank/DDBJ databases">
        <title>Chromosome-level reference genomes for two strains of Caenorhabditis briggsae: an improved platform for comparative genomics.</title>
        <authorList>
            <person name="Stevens L."/>
            <person name="Andersen E.C."/>
        </authorList>
    </citation>
    <scope>NUCLEOTIDE SEQUENCE [LARGE SCALE GENOMIC DNA]</scope>
    <source>
        <strain evidence="2">QX1410_ONT</strain>
        <tissue evidence="2">Whole-organism</tissue>
    </source>
</reference>
<proteinExistence type="predicted"/>
<evidence type="ECO:0000313" key="3">
    <source>
        <dbReference type="Proteomes" id="UP000827892"/>
    </source>
</evidence>
<dbReference type="Proteomes" id="UP000827892">
    <property type="component" value="Chromosome X"/>
</dbReference>
<feature type="compositionally biased region" description="Basic residues" evidence="1">
    <location>
        <begin position="60"/>
        <end position="82"/>
    </location>
</feature>
<name>A0AAE8ZVN6_CAEBR</name>
<feature type="compositionally biased region" description="Gly residues" evidence="1">
    <location>
        <begin position="1"/>
        <end position="10"/>
    </location>
</feature>